<accession>G7IA72</accession>
<dbReference type="EMBL" id="CM001217">
    <property type="protein sequence ID" value="AES60689.1"/>
    <property type="molecule type" value="Genomic_DNA"/>
</dbReference>
<dbReference type="EnsemblPlants" id="AES60689">
    <property type="protein sequence ID" value="AES60689"/>
    <property type="gene ID" value="MTR_1g062150"/>
</dbReference>
<evidence type="ECO:0000313" key="1">
    <source>
        <dbReference type="EMBL" id="AES60689.1"/>
    </source>
</evidence>
<dbReference type="PANTHER" id="PTHR36617:SF5">
    <property type="entry name" value="OS05G0421675 PROTEIN"/>
    <property type="match status" value="1"/>
</dbReference>
<name>G7IA72_MEDTR</name>
<dbReference type="PaxDb" id="3880-AES60689"/>
<evidence type="ECO:0000313" key="3">
    <source>
        <dbReference type="Proteomes" id="UP000002051"/>
    </source>
</evidence>
<dbReference type="PANTHER" id="PTHR36617">
    <property type="entry name" value="PROTEIN, PUTATIVE-RELATED"/>
    <property type="match status" value="1"/>
</dbReference>
<evidence type="ECO:0000313" key="2">
    <source>
        <dbReference type="EnsemblPlants" id="AES60689"/>
    </source>
</evidence>
<reference evidence="1 3" key="1">
    <citation type="journal article" date="2011" name="Nature">
        <title>The Medicago genome provides insight into the evolution of rhizobial symbioses.</title>
        <authorList>
            <person name="Young N.D."/>
            <person name="Debelle F."/>
            <person name="Oldroyd G.E."/>
            <person name="Geurts R."/>
            <person name="Cannon S.B."/>
            <person name="Udvardi M.K."/>
            <person name="Benedito V.A."/>
            <person name="Mayer K.F."/>
            <person name="Gouzy J."/>
            <person name="Schoof H."/>
            <person name="Van de Peer Y."/>
            <person name="Proost S."/>
            <person name="Cook D.R."/>
            <person name="Meyers B.C."/>
            <person name="Spannagl M."/>
            <person name="Cheung F."/>
            <person name="De Mita S."/>
            <person name="Krishnakumar V."/>
            <person name="Gundlach H."/>
            <person name="Zhou S."/>
            <person name="Mudge J."/>
            <person name="Bharti A.K."/>
            <person name="Murray J.D."/>
            <person name="Naoumkina M.A."/>
            <person name="Rosen B."/>
            <person name="Silverstein K.A."/>
            <person name="Tang H."/>
            <person name="Rombauts S."/>
            <person name="Zhao P.X."/>
            <person name="Zhou P."/>
            <person name="Barbe V."/>
            <person name="Bardou P."/>
            <person name="Bechner M."/>
            <person name="Bellec A."/>
            <person name="Berger A."/>
            <person name="Berges H."/>
            <person name="Bidwell S."/>
            <person name="Bisseling T."/>
            <person name="Choisne N."/>
            <person name="Couloux A."/>
            <person name="Denny R."/>
            <person name="Deshpande S."/>
            <person name="Dai X."/>
            <person name="Doyle J.J."/>
            <person name="Dudez A.M."/>
            <person name="Farmer A.D."/>
            <person name="Fouteau S."/>
            <person name="Franken C."/>
            <person name="Gibelin C."/>
            <person name="Gish J."/>
            <person name="Goldstein S."/>
            <person name="Gonzalez A.J."/>
            <person name="Green P.J."/>
            <person name="Hallab A."/>
            <person name="Hartog M."/>
            <person name="Hua A."/>
            <person name="Humphray S.J."/>
            <person name="Jeong D.H."/>
            <person name="Jing Y."/>
            <person name="Jocker A."/>
            <person name="Kenton S.M."/>
            <person name="Kim D.J."/>
            <person name="Klee K."/>
            <person name="Lai H."/>
            <person name="Lang C."/>
            <person name="Lin S."/>
            <person name="Macmil S.L."/>
            <person name="Magdelenat G."/>
            <person name="Matthews L."/>
            <person name="McCorrison J."/>
            <person name="Monaghan E.L."/>
            <person name="Mun J.H."/>
            <person name="Najar F.Z."/>
            <person name="Nicholson C."/>
            <person name="Noirot C."/>
            <person name="O'Bleness M."/>
            <person name="Paule C.R."/>
            <person name="Poulain J."/>
            <person name="Prion F."/>
            <person name="Qin B."/>
            <person name="Qu C."/>
            <person name="Retzel E.F."/>
            <person name="Riddle C."/>
            <person name="Sallet E."/>
            <person name="Samain S."/>
            <person name="Samson N."/>
            <person name="Sanders I."/>
            <person name="Saurat O."/>
            <person name="Scarpelli C."/>
            <person name="Schiex T."/>
            <person name="Segurens B."/>
            <person name="Severin A.J."/>
            <person name="Sherrier D.J."/>
            <person name="Shi R."/>
            <person name="Sims S."/>
            <person name="Singer S.R."/>
            <person name="Sinharoy S."/>
            <person name="Sterck L."/>
            <person name="Viollet A."/>
            <person name="Wang B.B."/>
            <person name="Wang K."/>
            <person name="Wang M."/>
            <person name="Wang X."/>
            <person name="Warfsmann J."/>
            <person name="Weissenbach J."/>
            <person name="White D.D."/>
            <person name="White J.D."/>
            <person name="Wiley G.B."/>
            <person name="Wincker P."/>
            <person name="Xing Y."/>
            <person name="Yang L."/>
            <person name="Yao Z."/>
            <person name="Ying F."/>
            <person name="Zhai J."/>
            <person name="Zhou L."/>
            <person name="Zuber A."/>
            <person name="Denarie J."/>
            <person name="Dixon R.A."/>
            <person name="May G.D."/>
            <person name="Schwartz D.C."/>
            <person name="Rogers J."/>
            <person name="Quetier F."/>
            <person name="Town C.D."/>
            <person name="Roe B.A."/>
        </authorList>
    </citation>
    <scope>NUCLEOTIDE SEQUENCE [LARGE SCALE GENOMIC DNA]</scope>
    <source>
        <strain evidence="1">A17</strain>
        <strain evidence="2 3">cv. Jemalong A17</strain>
    </source>
</reference>
<dbReference type="OMA" id="FEWERIQ"/>
<keyword evidence="3" id="KW-1185">Reference proteome</keyword>
<protein>
    <submittedName>
        <fullName evidence="1 2">Uncharacterized protein</fullName>
    </submittedName>
</protein>
<dbReference type="AlphaFoldDB" id="G7IA72"/>
<dbReference type="Proteomes" id="UP000002051">
    <property type="component" value="Unassembled WGS sequence"/>
</dbReference>
<reference evidence="2" key="3">
    <citation type="submission" date="2015-04" db="UniProtKB">
        <authorList>
            <consortium name="EnsemblPlants"/>
        </authorList>
    </citation>
    <scope>IDENTIFICATION</scope>
    <source>
        <strain evidence="2">cv. Jemalong A17</strain>
    </source>
</reference>
<gene>
    <name evidence="1" type="ordered locus">MTR_1g062150</name>
</gene>
<sequence>MTGGSATKQAKFEAPRPPNKLVENGKHIYFWSDAWVGGVSFRERFSRLFELSMSKRVSVFDMFQLGWGENGEALKWRQRLFAWEEKQVEELCLLLQNVTLQVDNEDIWLWTLEKSNVYSVRSAYNFLTS</sequence>
<reference evidence="1 3" key="2">
    <citation type="journal article" date="2014" name="BMC Genomics">
        <title>An improved genome release (version Mt4.0) for the model legume Medicago truncatula.</title>
        <authorList>
            <person name="Tang H."/>
            <person name="Krishnakumar V."/>
            <person name="Bidwell S."/>
            <person name="Rosen B."/>
            <person name="Chan A."/>
            <person name="Zhou S."/>
            <person name="Gentzbittel L."/>
            <person name="Childs K.L."/>
            <person name="Yandell M."/>
            <person name="Gundlach H."/>
            <person name="Mayer K.F."/>
            <person name="Schwartz D.C."/>
            <person name="Town C.D."/>
        </authorList>
    </citation>
    <scope>GENOME REANNOTATION</scope>
    <source>
        <strain evidence="2 3">cv. Jemalong A17</strain>
    </source>
</reference>
<dbReference type="HOGENOM" id="CLU_1941232_0_0_1"/>
<proteinExistence type="predicted"/>
<organism evidence="1 3">
    <name type="scientific">Medicago truncatula</name>
    <name type="common">Barrel medic</name>
    <name type="synonym">Medicago tribuloides</name>
    <dbReference type="NCBI Taxonomy" id="3880"/>
    <lineage>
        <taxon>Eukaryota</taxon>
        <taxon>Viridiplantae</taxon>
        <taxon>Streptophyta</taxon>
        <taxon>Embryophyta</taxon>
        <taxon>Tracheophyta</taxon>
        <taxon>Spermatophyta</taxon>
        <taxon>Magnoliopsida</taxon>
        <taxon>eudicotyledons</taxon>
        <taxon>Gunneridae</taxon>
        <taxon>Pentapetalae</taxon>
        <taxon>rosids</taxon>
        <taxon>fabids</taxon>
        <taxon>Fabales</taxon>
        <taxon>Fabaceae</taxon>
        <taxon>Papilionoideae</taxon>
        <taxon>50 kb inversion clade</taxon>
        <taxon>NPAAA clade</taxon>
        <taxon>Hologalegina</taxon>
        <taxon>IRL clade</taxon>
        <taxon>Trifolieae</taxon>
        <taxon>Medicago</taxon>
    </lineage>
</organism>